<keyword evidence="2 9" id="KW-0812">Transmembrane</keyword>
<dbReference type="AlphaFoldDB" id="A0A9Q0GRY4"/>
<organism evidence="11 12">
    <name type="scientific">Protea cynaroides</name>
    <dbReference type="NCBI Taxonomy" id="273540"/>
    <lineage>
        <taxon>Eukaryota</taxon>
        <taxon>Viridiplantae</taxon>
        <taxon>Streptophyta</taxon>
        <taxon>Embryophyta</taxon>
        <taxon>Tracheophyta</taxon>
        <taxon>Spermatophyta</taxon>
        <taxon>Magnoliopsida</taxon>
        <taxon>Proteales</taxon>
        <taxon>Proteaceae</taxon>
        <taxon>Protea</taxon>
    </lineage>
</organism>
<evidence type="ECO:0000256" key="4">
    <source>
        <dbReference type="ARBA" id="ARBA00022989"/>
    </source>
</evidence>
<keyword evidence="12" id="KW-1185">Reference proteome</keyword>
<feature type="transmembrane region" description="Helical" evidence="9">
    <location>
        <begin position="458"/>
        <end position="478"/>
    </location>
</feature>
<evidence type="ECO:0000256" key="2">
    <source>
        <dbReference type="ARBA" id="ARBA00022692"/>
    </source>
</evidence>
<evidence type="ECO:0000313" key="12">
    <source>
        <dbReference type="Proteomes" id="UP001141806"/>
    </source>
</evidence>
<keyword evidence="4 9" id="KW-1133">Transmembrane helix</keyword>
<evidence type="ECO:0000256" key="6">
    <source>
        <dbReference type="ARBA" id="ARBA00023136"/>
    </source>
</evidence>
<feature type="repeat" description="ANK" evidence="7">
    <location>
        <begin position="205"/>
        <end position="231"/>
    </location>
</feature>
<dbReference type="PROSITE" id="PS50297">
    <property type="entry name" value="ANK_REP_REGION"/>
    <property type="match status" value="4"/>
</dbReference>
<evidence type="ECO:0000256" key="8">
    <source>
        <dbReference type="SAM" id="MobiDB-lite"/>
    </source>
</evidence>
<keyword evidence="5 7" id="KW-0040">ANK repeat</keyword>
<dbReference type="GO" id="GO:0005886">
    <property type="term" value="C:plasma membrane"/>
    <property type="evidence" value="ECO:0007669"/>
    <property type="project" value="TreeGrafter"/>
</dbReference>
<dbReference type="SUPFAM" id="SSF48403">
    <property type="entry name" value="Ankyrin repeat"/>
    <property type="match status" value="2"/>
</dbReference>
<comment type="subcellular location">
    <subcellularLocation>
        <location evidence="1">Membrane</location>
        <topology evidence="1">Multi-pass membrane protein</topology>
    </subcellularLocation>
</comment>
<protein>
    <recommendedName>
        <fullName evidence="10">PGG domain-containing protein</fullName>
    </recommendedName>
</protein>
<feature type="region of interest" description="Disordered" evidence="8">
    <location>
        <begin position="566"/>
        <end position="611"/>
    </location>
</feature>
<dbReference type="PROSITE" id="PS50088">
    <property type="entry name" value="ANK_REPEAT"/>
    <property type="match status" value="5"/>
</dbReference>
<evidence type="ECO:0000256" key="7">
    <source>
        <dbReference type="PROSITE-ProRule" id="PRU00023"/>
    </source>
</evidence>
<dbReference type="InterPro" id="IPR002110">
    <property type="entry name" value="Ankyrin_rpt"/>
</dbReference>
<dbReference type="Gene3D" id="1.25.40.20">
    <property type="entry name" value="Ankyrin repeat-containing domain"/>
    <property type="match status" value="3"/>
</dbReference>
<feature type="repeat" description="ANK" evidence="7">
    <location>
        <begin position="239"/>
        <end position="261"/>
    </location>
</feature>
<name>A0A9Q0GRY4_9MAGN</name>
<dbReference type="InterPro" id="IPR026961">
    <property type="entry name" value="PGG_dom"/>
</dbReference>
<feature type="transmembrane region" description="Helical" evidence="9">
    <location>
        <begin position="498"/>
        <end position="517"/>
    </location>
</feature>
<dbReference type="EMBL" id="JAMYWD010000012">
    <property type="protein sequence ID" value="KAJ4951563.1"/>
    <property type="molecule type" value="Genomic_DNA"/>
</dbReference>
<dbReference type="Proteomes" id="UP001141806">
    <property type="component" value="Unassembled WGS sequence"/>
</dbReference>
<evidence type="ECO:0000313" key="11">
    <source>
        <dbReference type="EMBL" id="KAJ4951563.1"/>
    </source>
</evidence>
<proteinExistence type="predicted"/>
<evidence type="ECO:0000259" key="10">
    <source>
        <dbReference type="Pfam" id="PF13962"/>
    </source>
</evidence>
<accession>A0A9Q0GRY4</accession>
<evidence type="ECO:0000256" key="5">
    <source>
        <dbReference type="ARBA" id="ARBA00023043"/>
    </source>
</evidence>
<dbReference type="PANTHER" id="PTHR24186">
    <property type="entry name" value="PROTEIN PHOSPHATASE 1 REGULATORY SUBUNIT"/>
    <property type="match status" value="1"/>
</dbReference>
<evidence type="ECO:0000256" key="1">
    <source>
        <dbReference type="ARBA" id="ARBA00004141"/>
    </source>
</evidence>
<comment type="caution">
    <text evidence="11">The sequence shown here is derived from an EMBL/GenBank/DDBJ whole genome shotgun (WGS) entry which is preliminary data.</text>
</comment>
<dbReference type="OrthoDB" id="20872at2759"/>
<dbReference type="PANTHER" id="PTHR24186:SF38">
    <property type="entry name" value="ANKYRIN REPEAT FAMILY PROTEIN"/>
    <property type="match status" value="1"/>
</dbReference>
<evidence type="ECO:0000256" key="9">
    <source>
        <dbReference type="SAM" id="Phobius"/>
    </source>
</evidence>
<dbReference type="Pfam" id="PF13962">
    <property type="entry name" value="PGG"/>
    <property type="match status" value="1"/>
</dbReference>
<keyword evidence="6 9" id="KW-0472">Membrane</keyword>
<feature type="transmembrane region" description="Helical" evidence="9">
    <location>
        <begin position="411"/>
        <end position="431"/>
    </location>
</feature>
<dbReference type="SMART" id="SM00248">
    <property type="entry name" value="ANK"/>
    <property type="match status" value="8"/>
</dbReference>
<dbReference type="InterPro" id="IPR036770">
    <property type="entry name" value="Ankyrin_rpt-contain_sf"/>
</dbReference>
<feature type="transmembrane region" description="Helical" evidence="9">
    <location>
        <begin position="529"/>
        <end position="551"/>
    </location>
</feature>
<feature type="domain" description="PGG" evidence="10">
    <location>
        <begin position="406"/>
        <end position="517"/>
    </location>
</feature>
<reference evidence="11" key="1">
    <citation type="journal article" date="2023" name="Plant J.">
        <title>The genome of the king protea, Protea cynaroides.</title>
        <authorList>
            <person name="Chang J."/>
            <person name="Duong T.A."/>
            <person name="Schoeman C."/>
            <person name="Ma X."/>
            <person name="Roodt D."/>
            <person name="Barker N."/>
            <person name="Li Z."/>
            <person name="Van de Peer Y."/>
            <person name="Mizrachi E."/>
        </authorList>
    </citation>
    <scope>NUCLEOTIDE SEQUENCE</scope>
    <source>
        <tissue evidence="11">Young leaves</tissue>
    </source>
</reference>
<gene>
    <name evidence="11" type="ORF">NE237_028395</name>
</gene>
<sequence length="611" mass="67881">MDRRLYEASARGDVTAFLDLIKEDEELIKQTTFRTSNTVLHIVTKFGHLDLATEIVKLQPEMVSAVNEKIETPLHEACREGHVELMKLLLKTDPRVAYKLNLLNESVLFVACGRGQFNLVKELLPDHSWLLLLEDDRHTTSLHVAASAGYNDIVKEILKARPDIAWRKDFHGCSPLHLACSKGHLDITREFLRLDPDLSSLQDKDGKTPLHSAAIKGRVNILYEILSTSLDSADMVTQQGETVLHLAVKNNQYEALRYLVDALDITNLLNMPDNDGNTILHLATAGKLTTMVQYLVTKTNIDVNALNSKGFTPLDVVETSGSSSGTLQLIPTLQEAGGKRCDQLPRGSAKIQPLNTENNNTEASVLNERQPLPSTRSLGSPANLYRHNRRRHHSGRREKQRRLHMEGLTNVRNTIIVVAVLIATVTFSSGVNPPGGIHQDAGSLLGKSQVGKKTAFKVFMVCNNVALFSSLGIVIVLVSVIPFRRKSIMTLVVATHKVMWVSVSFMAAAYIAAIWVVTPSGRGTKWVLVAVLSIGGGCMISIFVGLMVMLTKHWLRKLKWRKERERRKKEISPNSSVSRVEEELRYSRKKGGSYSSNSDLESSENDGIHPF</sequence>
<evidence type="ECO:0000256" key="3">
    <source>
        <dbReference type="ARBA" id="ARBA00022737"/>
    </source>
</evidence>
<feature type="repeat" description="ANK" evidence="7">
    <location>
        <begin position="69"/>
        <end position="101"/>
    </location>
</feature>
<feature type="repeat" description="ANK" evidence="7">
    <location>
        <begin position="171"/>
        <end position="203"/>
    </location>
</feature>
<feature type="repeat" description="ANK" evidence="7">
    <location>
        <begin position="137"/>
        <end position="169"/>
    </location>
</feature>
<dbReference type="Pfam" id="PF12796">
    <property type="entry name" value="Ank_2"/>
    <property type="match status" value="4"/>
</dbReference>
<keyword evidence="3" id="KW-0677">Repeat</keyword>